<dbReference type="SUPFAM" id="SSF52540">
    <property type="entry name" value="P-loop containing nucleoside triphosphate hydrolases"/>
    <property type="match status" value="1"/>
</dbReference>
<evidence type="ECO:0000313" key="3">
    <source>
        <dbReference type="Proteomes" id="UP000789704"/>
    </source>
</evidence>
<dbReference type="AlphaFoldDB" id="A0A9N8X3M4"/>
<keyword evidence="3" id="KW-1185">Reference proteome</keyword>
<organism evidence="2 3">
    <name type="scientific">Paraburkholderia saeva</name>
    <dbReference type="NCBI Taxonomy" id="2777537"/>
    <lineage>
        <taxon>Bacteria</taxon>
        <taxon>Pseudomonadati</taxon>
        <taxon>Pseudomonadota</taxon>
        <taxon>Betaproteobacteria</taxon>
        <taxon>Burkholderiales</taxon>
        <taxon>Burkholderiaceae</taxon>
        <taxon>Paraburkholderia</taxon>
    </lineage>
</organism>
<evidence type="ECO:0000259" key="1">
    <source>
        <dbReference type="SMART" id="SM00382"/>
    </source>
</evidence>
<feature type="domain" description="AAA+ ATPase" evidence="1">
    <location>
        <begin position="191"/>
        <end position="379"/>
    </location>
</feature>
<evidence type="ECO:0000313" key="2">
    <source>
        <dbReference type="EMBL" id="CAG4916356.1"/>
    </source>
</evidence>
<name>A0A9N8X3M4_9BURK</name>
<comment type="caution">
    <text evidence="2">The sequence shown here is derived from an EMBL/GenBank/DDBJ whole genome shotgun (WGS) entry which is preliminary data.</text>
</comment>
<dbReference type="Gene3D" id="3.40.50.300">
    <property type="entry name" value="P-loop containing nucleotide triphosphate hydrolases"/>
    <property type="match status" value="1"/>
</dbReference>
<reference evidence="2" key="1">
    <citation type="submission" date="2021-04" db="EMBL/GenBank/DDBJ databases">
        <authorList>
            <person name="Vanwijnsberghe S."/>
        </authorList>
    </citation>
    <scope>NUCLEOTIDE SEQUENCE</scope>
    <source>
        <strain evidence="2">LMG 31841</strain>
    </source>
</reference>
<proteinExistence type="predicted"/>
<dbReference type="Proteomes" id="UP000789704">
    <property type="component" value="Unassembled WGS sequence"/>
</dbReference>
<dbReference type="EMBL" id="CAJQZC010000010">
    <property type="protein sequence ID" value="CAG4916356.1"/>
    <property type="molecule type" value="Genomic_DNA"/>
</dbReference>
<dbReference type="InterPro" id="IPR003593">
    <property type="entry name" value="AAA+_ATPase"/>
</dbReference>
<accession>A0A9N8X3M4</accession>
<sequence length="482" mass="53116">MNAGHKRGSTMNKALDWGDIASREISVRREHADAAVSASSSVAETRRAPHSVEQTGLDLHFLAELTAKAAAVEGKINLAHLVERLKLPIPVLNEVTGFMIRERVLEVTHRGAADFDVQYQLTEEGRVRAIGYLAKCAYVGPAPVSLEAYTRVIASQSVNLVRISRSFALAALADIKLSDAMIDDVGGAMNSGRPILLYGPAGGGKTYIAECLAKLLPGHIDVPYALLIDRSIVQIFDPLIHQPVEMEENSLISALPDRRWQRCRRPVVMAGGELTLDMLELRYDAGTGFYQAPGHMKANNGLYIVDDLGRQRVAPQDLLNRWIIPLGRGSETLTLQNGARFSLPFDVRLAFSSNLTPEQLGDEAFLRRLGCKLYVGPLDQHEYRELYDSQCAQLGVQSDEDAFDYLLHNLHLPGRRPLLACYPRDLLGLVVAHASYREEAPVATPETLHRAWNNYFASSGGHESIASKSVHTNEVVRRLVTA</sequence>
<dbReference type="SMART" id="SM00382">
    <property type="entry name" value="AAA"/>
    <property type="match status" value="1"/>
</dbReference>
<gene>
    <name evidence="2" type="ORF">LMG31841_04567</name>
</gene>
<dbReference type="InterPro" id="IPR027417">
    <property type="entry name" value="P-loop_NTPase"/>
</dbReference>
<protein>
    <recommendedName>
        <fullName evidence="1">AAA+ ATPase domain-containing protein</fullName>
    </recommendedName>
</protein>